<feature type="signal peptide" evidence="1">
    <location>
        <begin position="1"/>
        <end position="34"/>
    </location>
</feature>
<dbReference type="Pfam" id="PF11306">
    <property type="entry name" value="DUF3108"/>
    <property type="match status" value="1"/>
</dbReference>
<dbReference type="EMBL" id="QUMU01000003">
    <property type="protein sequence ID" value="REG34866.1"/>
    <property type="molecule type" value="Genomic_DNA"/>
</dbReference>
<gene>
    <name evidence="2" type="ORF">ATI61_103780</name>
</gene>
<proteinExistence type="predicted"/>
<dbReference type="Proteomes" id="UP000256345">
    <property type="component" value="Unassembled WGS sequence"/>
</dbReference>
<dbReference type="RefSeq" id="WP_169800701.1">
    <property type="nucleotide sequence ID" value="NZ_CP011509.1"/>
</dbReference>
<evidence type="ECO:0000256" key="1">
    <source>
        <dbReference type="SAM" id="SignalP"/>
    </source>
</evidence>
<accession>A0ABX9K831</accession>
<name>A0ABX9K831_9BACT</name>
<comment type="caution">
    <text evidence="2">The sequence shown here is derived from an EMBL/GenBank/DDBJ whole genome shotgun (WGS) entry which is preliminary data.</text>
</comment>
<sequence length="267" mass="30709">MPNPSQWSRSRPAGLLRAALLLLMSWGLAPAARAQQARAGGERPFLEGEVLAYQVSLGKHGRSGTGWLRVQPAQPLREEPVVLLRFDFETTLGPFHIQHHSRSWLSSRRMAALRYEVDERIPLKSVRERVEIFPEEGRWERPKSRGRSSSLEPLDELSFLYALRMMDLKPGLIHRMDRHFDARRNPVVVRVLRREPLRVPAGEFSTVVVEMEVRDPERFGGRGLLRLYLTDDERRLPVRIESQVPVAGQLVLELEPRPPDNQRSTEP</sequence>
<evidence type="ECO:0000313" key="3">
    <source>
        <dbReference type="Proteomes" id="UP000256345"/>
    </source>
</evidence>
<organism evidence="2 3">
    <name type="scientific">Archangium gephyra</name>
    <dbReference type="NCBI Taxonomy" id="48"/>
    <lineage>
        <taxon>Bacteria</taxon>
        <taxon>Pseudomonadati</taxon>
        <taxon>Myxococcota</taxon>
        <taxon>Myxococcia</taxon>
        <taxon>Myxococcales</taxon>
        <taxon>Cystobacterineae</taxon>
        <taxon>Archangiaceae</taxon>
        <taxon>Archangium</taxon>
    </lineage>
</organism>
<keyword evidence="3" id="KW-1185">Reference proteome</keyword>
<evidence type="ECO:0000313" key="2">
    <source>
        <dbReference type="EMBL" id="REG34866.1"/>
    </source>
</evidence>
<keyword evidence="1" id="KW-0732">Signal</keyword>
<feature type="chain" id="PRO_5047467743" evidence="1">
    <location>
        <begin position="35"/>
        <end position="267"/>
    </location>
</feature>
<dbReference type="InterPro" id="IPR021457">
    <property type="entry name" value="DUF3108"/>
</dbReference>
<reference evidence="2 3" key="1">
    <citation type="submission" date="2018-08" db="EMBL/GenBank/DDBJ databases">
        <title>Genomic Encyclopedia of Archaeal and Bacterial Type Strains, Phase II (KMG-II): from individual species to whole genera.</title>
        <authorList>
            <person name="Goeker M."/>
        </authorList>
    </citation>
    <scope>NUCLEOTIDE SEQUENCE [LARGE SCALE GENOMIC DNA]</scope>
    <source>
        <strain evidence="2 3">DSM 2261</strain>
    </source>
</reference>
<protein>
    <submittedName>
        <fullName evidence="2">Uncharacterized protein DUF3108</fullName>
    </submittedName>
</protein>